<dbReference type="Proteomes" id="UP001595693">
    <property type="component" value="Unassembled WGS sequence"/>
</dbReference>
<dbReference type="PANTHER" id="PTHR37807">
    <property type="entry name" value="OS07G0160300 PROTEIN"/>
    <property type="match status" value="1"/>
</dbReference>
<name>A0ABV8DFN6_9BURK</name>
<dbReference type="Gene3D" id="3.40.50.300">
    <property type="entry name" value="P-loop containing nucleotide triphosphate hydrolases"/>
    <property type="match status" value="1"/>
</dbReference>
<dbReference type="RefSeq" id="WP_242701189.1">
    <property type="nucleotide sequence ID" value="NZ_JAMXAX010000046.1"/>
</dbReference>
<dbReference type="EMBL" id="JBHSAJ010000064">
    <property type="protein sequence ID" value="MFC3937274.1"/>
    <property type="molecule type" value="Genomic_DNA"/>
</dbReference>
<keyword evidence="2" id="KW-1185">Reference proteome</keyword>
<gene>
    <name evidence="1" type="ORF">ACFOW3_21860</name>
</gene>
<dbReference type="Pfam" id="PF13671">
    <property type="entry name" value="AAA_33"/>
    <property type="match status" value="1"/>
</dbReference>
<comment type="caution">
    <text evidence="1">The sequence shown here is derived from an EMBL/GenBank/DDBJ whole genome shotgun (WGS) entry which is preliminary data.</text>
</comment>
<dbReference type="InterPro" id="IPR027417">
    <property type="entry name" value="P-loop_NTPase"/>
</dbReference>
<evidence type="ECO:0000313" key="1">
    <source>
        <dbReference type="EMBL" id="MFC3937274.1"/>
    </source>
</evidence>
<protein>
    <submittedName>
        <fullName evidence="1">AAA family ATPase</fullName>
    </submittedName>
</protein>
<evidence type="ECO:0000313" key="2">
    <source>
        <dbReference type="Proteomes" id="UP001595693"/>
    </source>
</evidence>
<accession>A0ABV8DFN6</accession>
<organism evidence="1 2">
    <name type="scientific">Acidovorax facilis</name>
    <dbReference type="NCBI Taxonomy" id="12917"/>
    <lineage>
        <taxon>Bacteria</taxon>
        <taxon>Pseudomonadati</taxon>
        <taxon>Pseudomonadota</taxon>
        <taxon>Betaproteobacteria</taxon>
        <taxon>Burkholderiales</taxon>
        <taxon>Comamonadaceae</taxon>
        <taxon>Acidovorax</taxon>
    </lineage>
</organism>
<dbReference type="SUPFAM" id="SSF52540">
    <property type="entry name" value="P-loop containing nucleoside triphosphate hydrolases"/>
    <property type="match status" value="1"/>
</dbReference>
<sequence>MSAATAPAPASILVVLGGLPCVGKSTVANALLAHWPAVYLRIDTIEQALRDSGVLMAGEVGAAGYRVAYALARTQLAQGLPVLADCVNPLPVTREAWRTVARDTRVPLLEVEVICSNAAEHQRRVETRAMEVPGLLVPTWQAVLQHDYAHWGQERLVVDTARSSAAEAARHILSALRERTAITTQGI</sequence>
<dbReference type="PANTHER" id="PTHR37807:SF3">
    <property type="entry name" value="OS07G0160300 PROTEIN"/>
    <property type="match status" value="1"/>
</dbReference>
<proteinExistence type="predicted"/>
<reference evidence="2" key="1">
    <citation type="journal article" date="2019" name="Int. J. Syst. Evol. Microbiol.">
        <title>The Global Catalogue of Microorganisms (GCM) 10K type strain sequencing project: providing services to taxonomists for standard genome sequencing and annotation.</title>
        <authorList>
            <consortium name="The Broad Institute Genomics Platform"/>
            <consortium name="The Broad Institute Genome Sequencing Center for Infectious Disease"/>
            <person name="Wu L."/>
            <person name="Ma J."/>
        </authorList>
    </citation>
    <scope>NUCLEOTIDE SEQUENCE [LARGE SCALE GENOMIC DNA]</scope>
    <source>
        <strain evidence="2">CCUG 2113</strain>
    </source>
</reference>